<dbReference type="Proteomes" id="UP001233836">
    <property type="component" value="Unassembled WGS sequence"/>
</dbReference>
<sequence length="224" mass="25612">MNKKLIILGLIFLTVFPFVINVALMGWNTSLTHGTTESWIGFFASYAGGVFGGVIGGLFTYLGVKQTISTQVRQKYIDEFPEKTNLLMGTVFELKKQHDFFSHNEHFIKGYGSFENPSRYFDSISLLINESAEKGIKIDATLYENMKEIRNRKDKLLLKSVNNPLISLKIADDEFGTNERTPLETIKLREEIQAEMNIILMDLINILEKQLSKMEKVLKRYVGN</sequence>
<comment type="caution">
    <text evidence="2">The sequence shown here is derived from an EMBL/GenBank/DDBJ whole genome shotgun (WGS) entry which is preliminary data.</text>
</comment>
<evidence type="ECO:0008006" key="4">
    <source>
        <dbReference type="Google" id="ProtNLM"/>
    </source>
</evidence>
<protein>
    <recommendedName>
        <fullName evidence="4">Protein xpaC</fullName>
    </recommendedName>
</protein>
<dbReference type="EMBL" id="JAUSTI010000004">
    <property type="protein sequence ID" value="MDQ0170513.1"/>
    <property type="molecule type" value="Genomic_DNA"/>
</dbReference>
<accession>A0ABT9WB78</accession>
<keyword evidence="1" id="KW-0812">Transmembrane</keyword>
<evidence type="ECO:0000313" key="2">
    <source>
        <dbReference type="EMBL" id="MDQ0170513.1"/>
    </source>
</evidence>
<feature type="transmembrane region" description="Helical" evidence="1">
    <location>
        <begin position="39"/>
        <end position="64"/>
    </location>
</feature>
<proteinExistence type="predicted"/>
<reference evidence="2 3" key="1">
    <citation type="submission" date="2023-07" db="EMBL/GenBank/DDBJ databases">
        <title>Sorghum-associated microbial communities from plants grown in Nebraska, USA.</title>
        <authorList>
            <person name="Schachtman D."/>
        </authorList>
    </citation>
    <scope>NUCLEOTIDE SEQUENCE [LARGE SCALE GENOMIC DNA]</scope>
    <source>
        <strain evidence="2 3">DS1314</strain>
    </source>
</reference>
<keyword evidence="1" id="KW-0472">Membrane</keyword>
<name>A0ABT9WB78_9BACL</name>
<dbReference type="RefSeq" id="WP_307215108.1">
    <property type="nucleotide sequence ID" value="NZ_JAUSTI010000004.1"/>
</dbReference>
<organism evidence="2 3">
    <name type="scientific">Paenibacillus tundrae</name>
    <dbReference type="NCBI Taxonomy" id="528187"/>
    <lineage>
        <taxon>Bacteria</taxon>
        <taxon>Bacillati</taxon>
        <taxon>Bacillota</taxon>
        <taxon>Bacilli</taxon>
        <taxon>Bacillales</taxon>
        <taxon>Paenibacillaceae</taxon>
        <taxon>Paenibacillus</taxon>
    </lineage>
</organism>
<gene>
    <name evidence="2" type="ORF">J2T19_001955</name>
</gene>
<keyword evidence="1" id="KW-1133">Transmembrane helix</keyword>
<feature type="transmembrane region" description="Helical" evidence="1">
    <location>
        <begin position="7"/>
        <end position="27"/>
    </location>
</feature>
<evidence type="ECO:0000256" key="1">
    <source>
        <dbReference type="SAM" id="Phobius"/>
    </source>
</evidence>
<keyword evidence="3" id="KW-1185">Reference proteome</keyword>
<evidence type="ECO:0000313" key="3">
    <source>
        <dbReference type="Proteomes" id="UP001233836"/>
    </source>
</evidence>